<dbReference type="AlphaFoldDB" id="A0A645FCE4"/>
<protein>
    <submittedName>
        <fullName evidence="1">Uncharacterized protein</fullName>
    </submittedName>
</protein>
<proteinExistence type="predicted"/>
<comment type="caution">
    <text evidence="1">The sequence shown here is derived from an EMBL/GenBank/DDBJ whole genome shotgun (WGS) entry which is preliminary data.</text>
</comment>
<dbReference type="EMBL" id="VSSQ01056175">
    <property type="protein sequence ID" value="MPN10033.1"/>
    <property type="molecule type" value="Genomic_DNA"/>
</dbReference>
<accession>A0A645FCE4</accession>
<reference evidence="1" key="1">
    <citation type="submission" date="2019-08" db="EMBL/GenBank/DDBJ databases">
        <authorList>
            <person name="Kucharzyk K."/>
            <person name="Murdoch R.W."/>
            <person name="Higgins S."/>
            <person name="Loffler F."/>
        </authorList>
    </citation>
    <scope>NUCLEOTIDE SEQUENCE</scope>
</reference>
<sequence length="104" mass="11345">MMAAITLNRKITEMDCAISASSASITGAVAAMADPPQTEEPTPMSTEIFVGIFMILYKANATISEVLMVDKIMGSDCRPVEAITERFMPNPKRITAYCSIFFEV</sequence>
<gene>
    <name evidence="1" type="ORF">SDC9_157326</name>
</gene>
<name>A0A645FCE4_9ZZZZ</name>
<organism evidence="1">
    <name type="scientific">bioreactor metagenome</name>
    <dbReference type="NCBI Taxonomy" id="1076179"/>
    <lineage>
        <taxon>unclassified sequences</taxon>
        <taxon>metagenomes</taxon>
        <taxon>ecological metagenomes</taxon>
    </lineage>
</organism>
<evidence type="ECO:0000313" key="1">
    <source>
        <dbReference type="EMBL" id="MPN10033.1"/>
    </source>
</evidence>